<dbReference type="Proteomes" id="UP000198900">
    <property type="component" value="Unassembled WGS sequence"/>
</dbReference>
<gene>
    <name evidence="1" type="ORF">SAMN04487926_12232</name>
</gene>
<dbReference type="EMBL" id="FNDI01000022">
    <property type="protein sequence ID" value="SDI70124.1"/>
    <property type="molecule type" value="Genomic_DNA"/>
</dbReference>
<reference evidence="1" key="1">
    <citation type="submission" date="2016-10" db="EMBL/GenBank/DDBJ databases">
        <authorList>
            <person name="Varghese N."/>
            <person name="Submissions S."/>
        </authorList>
    </citation>
    <scope>NUCLEOTIDE SEQUENCE [LARGE SCALE GENOMIC DNA]</scope>
    <source>
        <strain evidence="1">YR281</strain>
    </source>
</reference>
<protein>
    <submittedName>
        <fullName evidence="1">Uncharacterized protein</fullName>
    </submittedName>
</protein>
<sequence>MKLGEYIAHLQDLQEKYAGLDIEVSQPHPRTRTDAGIYVIPAKAPVVWTAQADGDNLCLVRKDASPLDPAMKLKGSGPDGVIIVHELD</sequence>
<accession>A0A7Z7FLB3</accession>
<comment type="caution">
    <text evidence="1">The sequence shown here is derived from an EMBL/GenBank/DDBJ whole genome shotgun (WGS) entry which is preliminary data.</text>
</comment>
<dbReference type="AlphaFoldDB" id="A0A7Z7FLB3"/>
<evidence type="ECO:0000313" key="1">
    <source>
        <dbReference type="EMBL" id="SDI70124.1"/>
    </source>
</evidence>
<evidence type="ECO:0000313" key="2">
    <source>
        <dbReference type="Proteomes" id="UP000198900"/>
    </source>
</evidence>
<proteinExistence type="predicted"/>
<organism evidence="1 2">
    <name type="scientific">Paraburkholderia steynii</name>
    <dbReference type="NCBI Taxonomy" id="1245441"/>
    <lineage>
        <taxon>Bacteria</taxon>
        <taxon>Pseudomonadati</taxon>
        <taxon>Pseudomonadota</taxon>
        <taxon>Betaproteobacteria</taxon>
        <taxon>Burkholderiales</taxon>
        <taxon>Burkholderiaceae</taxon>
        <taxon>Paraburkholderia</taxon>
    </lineage>
</organism>
<keyword evidence="2" id="KW-1185">Reference proteome</keyword>
<dbReference type="RefSeq" id="WP_143036601.1">
    <property type="nucleotide sequence ID" value="NZ_FNDI01000022.1"/>
</dbReference>
<name>A0A7Z7FLB3_9BURK</name>